<evidence type="ECO:0000256" key="3">
    <source>
        <dbReference type="ARBA" id="ARBA00022452"/>
    </source>
</evidence>
<gene>
    <name evidence="13" type="ORF">SAMN05216201_10259</name>
</gene>
<sequence>MKVSRLALAIALVPGLSLAAEPAADNVLPLIVTRATPLEQPAPASVRVIPRAEIERSGAQSLQDVLRGQAGVQLRDIIGDGSRATPSLRGFGENAVNNTLILVDGRRLNQPALAGADLNSVPLANIERIEILRGAGTVLYGDQAVGGVINIITRTPRSNEAYVETSQGSHDLEAYRGHVFQQLGGGFSAYASGETRHTDNYRDHNNADYSNAFGRLRYEHAQGWALYEYQTVDDELQLPGYLSETQQRSDRKASFDANSNGFSDSKTQVHRFAVEQHLGDIWAANLDYSHSDQDGVGAYNSAFGTSPFTQGTRIESFSPRLTARWDTDLGRSEWLLGHDHITSDYQASWGSDFRQTLRDWYTQLSQPLGRDLILTLGYRASEAEDRNHAVGKTHTDREGSSSVGLSWQADAQTRLFVKREDVLRWANIDENGFVSPGVEFLKPQTGESWESGVEWDDGVQRYQLSVYRLDLDDELMYDPSAPGPFGLGANVNLDQTRRDGLLLEGQRQLSERLSLGGQYSFTDAEYRAGSFKGNDVPGVARHGASAHLDYRLLPGLNARLEGVYTGARYLSSDNAHALPREGGYTVFNAALTYDYRQFTGKLRVNNLTGKRYDAFASHSDWTPGNKALYAAPEEEVQLSVGYRF</sequence>
<dbReference type="PANTHER" id="PTHR30069">
    <property type="entry name" value="TONB-DEPENDENT OUTER MEMBRANE RECEPTOR"/>
    <property type="match status" value="1"/>
</dbReference>
<feature type="domain" description="TonB-dependent receptor-like beta-barrel" evidence="11">
    <location>
        <begin position="200"/>
        <end position="607"/>
    </location>
</feature>
<evidence type="ECO:0000259" key="12">
    <source>
        <dbReference type="Pfam" id="PF07715"/>
    </source>
</evidence>
<dbReference type="OrthoDB" id="9760494at2"/>
<dbReference type="EMBL" id="FNZE01000002">
    <property type="protein sequence ID" value="SEI74249.1"/>
    <property type="molecule type" value="Genomic_DNA"/>
</dbReference>
<keyword evidence="4 8" id="KW-0812">Transmembrane</keyword>
<evidence type="ECO:0000259" key="11">
    <source>
        <dbReference type="Pfam" id="PF00593"/>
    </source>
</evidence>
<dbReference type="GO" id="GO:0044718">
    <property type="term" value="P:siderophore transmembrane transport"/>
    <property type="evidence" value="ECO:0007669"/>
    <property type="project" value="TreeGrafter"/>
</dbReference>
<evidence type="ECO:0000313" key="14">
    <source>
        <dbReference type="Proteomes" id="UP000242930"/>
    </source>
</evidence>
<dbReference type="InterPro" id="IPR037066">
    <property type="entry name" value="Plug_dom_sf"/>
</dbReference>
<dbReference type="InterPro" id="IPR039426">
    <property type="entry name" value="TonB-dep_rcpt-like"/>
</dbReference>
<keyword evidence="6 8" id="KW-0472">Membrane</keyword>
<dbReference type="SUPFAM" id="SSF56935">
    <property type="entry name" value="Porins"/>
    <property type="match status" value="1"/>
</dbReference>
<evidence type="ECO:0000313" key="13">
    <source>
        <dbReference type="EMBL" id="SEI74249.1"/>
    </source>
</evidence>
<dbReference type="Pfam" id="PF07715">
    <property type="entry name" value="Plug"/>
    <property type="match status" value="1"/>
</dbReference>
<reference evidence="14" key="1">
    <citation type="submission" date="2016-10" db="EMBL/GenBank/DDBJ databases">
        <authorList>
            <person name="Varghese N."/>
            <person name="Submissions S."/>
        </authorList>
    </citation>
    <scope>NUCLEOTIDE SEQUENCE [LARGE SCALE GENOMIC DNA]</scope>
    <source>
        <strain evidence="14">LMG 25967</strain>
    </source>
</reference>
<evidence type="ECO:0000256" key="9">
    <source>
        <dbReference type="RuleBase" id="RU003357"/>
    </source>
</evidence>
<keyword evidence="2 8" id="KW-0813">Transport</keyword>
<dbReference type="GO" id="GO:0015344">
    <property type="term" value="F:siderophore uptake transmembrane transporter activity"/>
    <property type="evidence" value="ECO:0007669"/>
    <property type="project" value="TreeGrafter"/>
</dbReference>
<feature type="domain" description="TonB-dependent receptor plug" evidence="12">
    <location>
        <begin position="42"/>
        <end position="148"/>
    </location>
</feature>
<keyword evidence="10" id="KW-0732">Signal</keyword>
<dbReference type="InterPro" id="IPR036942">
    <property type="entry name" value="Beta-barrel_TonB_sf"/>
</dbReference>
<evidence type="ECO:0000256" key="7">
    <source>
        <dbReference type="ARBA" id="ARBA00023237"/>
    </source>
</evidence>
<dbReference type="STRING" id="915471.SAMN05216201_10259"/>
<proteinExistence type="inferred from homology"/>
<dbReference type="PANTHER" id="PTHR30069:SF27">
    <property type="entry name" value="BLL4766 PROTEIN"/>
    <property type="match status" value="1"/>
</dbReference>
<dbReference type="AlphaFoldDB" id="A0A1H6T295"/>
<keyword evidence="14" id="KW-1185">Reference proteome</keyword>
<name>A0A1H6T295_9PSED</name>
<dbReference type="InterPro" id="IPR000531">
    <property type="entry name" value="Beta-barrel_TonB"/>
</dbReference>
<comment type="similarity">
    <text evidence="8 9">Belongs to the TonB-dependent receptor family.</text>
</comment>
<keyword evidence="3 8" id="KW-1134">Transmembrane beta strand</keyword>
<organism evidence="13 14">
    <name type="scientific">Pseudomonas linyingensis</name>
    <dbReference type="NCBI Taxonomy" id="915471"/>
    <lineage>
        <taxon>Bacteria</taxon>
        <taxon>Pseudomonadati</taxon>
        <taxon>Pseudomonadota</taxon>
        <taxon>Gammaproteobacteria</taxon>
        <taxon>Pseudomonadales</taxon>
        <taxon>Pseudomonadaceae</taxon>
        <taxon>Pseudomonas</taxon>
    </lineage>
</organism>
<evidence type="ECO:0000256" key="2">
    <source>
        <dbReference type="ARBA" id="ARBA00022448"/>
    </source>
</evidence>
<dbReference type="Proteomes" id="UP000242930">
    <property type="component" value="Unassembled WGS sequence"/>
</dbReference>
<dbReference type="GO" id="GO:0009279">
    <property type="term" value="C:cell outer membrane"/>
    <property type="evidence" value="ECO:0007669"/>
    <property type="project" value="UniProtKB-SubCell"/>
</dbReference>
<evidence type="ECO:0000256" key="5">
    <source>
        <dbReference type="ARBA" id="ARBA00023077"/>
    </source>
</evidence>
<feature type="chain" id="PRO_5017474252" evidence="10">
    <location>
        <begin position="20"/>
        <end position="644"/>
    </location>
</feature>
<evidence type="ECO:0000256" key="6">
    <source>
        <dbReference type="ARBA" id="ARBA00023136"/>
    </source>
</evidence>
<evidence type="ECO:0000256" key="8">
    <source>
        <dbReference type="PROSITE-ProRule" id="PRU01360"/>
    </source>
</evidence>
<protein>
    <submittedName>
        <fullName evidence="13">Iron complex outermembrane recepter protein</fullName>
    </submittedName>
</protein>
<dbReference type="Gene3D" id="2.170.130.10">
    <property type="entry name" value="TonB-dependent receptor, plug domain"/>
    <property type="match status" value="1"/>
</dbReference>
<evidence type="ECO:0000256" key="4">
    <source>
        <dbReference type="ARBA" id="ARBA00022692"/>
    </source>
</evidence>
<dbReference type="RefSeq" id="WP_090306491.1">
    <property type="nucleotide sequence ID" value="NZ_FNZE01000002.1"/>
</dbReference>
<evidence type="ECO:0000256" key="1">
    <source>
        <dbReference type="ARBA" id="ARBA00004571"/>
    </source>
</evidence>
<dbReference type="Gene3D" id="2.40.170.20">
    <property type="entry name" value="TonB-dependent receptor, beta-barrel domain"/>
    <property type="match status" value="1"/>
</dbReference>
<dbReference type="Pfam" id="PF00593">
    <property type="entry name" value="TonB_dep_Rec_b-barrel"/>
    <property type="match status" value="1"/>
</dbReference>
<comment type="subcellular location">
    <subcellularLocation>
        <location evidence="1 8">Cell outer membrane</location>
        <topology evidence="1 8">Multi-pass membrane protein</topology>
    </subcellularLocation>
</comment>
<dbReference type="PROSITE" id="PS52016">
    <property type="entry name" value="TONB_DEPENDENT_REC_3"/>
    <property type="match status" value="1"/>
</dbReference>
<evidence type="ECO:0000256" key="10">
    <source>
        <dbReference type="SAM" id="SignalP"/>
    </source>
</evidence>
<feature type="signal peptide" evidence="10">
    <location>
        <begin position="1"/>
        <end position="19"/>
    </location>
</feature>
<keyword evidence="7 8" id="KW-0998">Cell outer membrane</keyword>
<dbReference type="CDD" id="cd01347">
    <property type="entry name" value="ligand_gated_channel"/>
    <property type="match status" value="1"/>
</dbReference>
<dbReference type="InterPro" id="IPR012910">
    <property type="entry name" value="Plug_dom"/>
</dbReference>
<keyword evidence="5 9" id="KW-0798">TonB box</keyword>
<accession>A0A1H6T295</accession>